<organism evidence="2">
    <name type="scientific">marine metagenome</name>
    <dbReference type="NCBI Taxonomy" id="408172"/>
    <lineage>
        <taxon>unclassified sequences</taxon>
        <taxon>metagenomes</taxon>
        <taxon>ecological metagenomes</taxon>
    </lineage>
</organism>
<gene>
    <name evidence="2" type="ORF">METZ01_LOCUS377629</name>
</gene>
<protein>
    <submittedName>
        <fullName evidence="2">Uncharacterized protein</fullName>
    </submittedName>
</protein>
<accession>A0A382TSR8</accession>
<evidence type="ECO:0000256" key="1">
    <source>
        <dbReference type="SAM" id="Phobius"/>
    </source>
</evidence>
<keyword evidence="1" id="KW-1133">Transmembrane helix</keyword>
<dbReference type="AlphaFoldDB" id="A0A382TSR8"/>
<evidence type="ECO:0000313" key="2">
    <source>
        <dbReference type="EMBL" id="SVD24775.1"/>
    </source>
</evidence>
<feature type="transmembrane region" description="Helical" evidence="1">
    <location>
        <begin position="23"/>
        <end position="46"/>
    </location>
</feature>
<dbReference type="EMBL" id="UINC01138678">
    <property type="protein sequence ID" value="SVD24775.1"/>
    <property type="molecule type" value="Genomic_DNA"/>
</dbReference>
<keyword evidence="1" id="KW-0472">Membrane</keyword>
<reference evidence="2" key="1">
    <citation type="submission" date="2018-05" db="EMBL/GenBank/DDBJ databases">
        <authorList>
            <person name="Lanie J.A."/>
            <person name="Ng W.-L."/>
            <person name="Kazmierczak K.M."/>
            <person name="Andrzejewski T.M."/>
            <person name="Davidsen T.M."/>
            <person name="Wayne K.J."/>
            <person name="Tettelin H."/>
            <person name="Glass J.I."/>
            <person name="Rusch D."/>
            <person name="Podicherti R."/>
            <person name="Tsui H.-C.T."/>
            <person name="Winkler M.E."/>
        </authorList>
    </citation>
    <scope>NUCLEOTIDE SEQUENCE</scope>
</reference>
<proteinExistence type="predicted"/>
<sequence length="47" mass="5132">MEDFKLTTPIPLQKNINPDQPKICLVDSITASICGASIPAIVFYLLV</sequence>
<keyword evidence="1" id="KW-0812">Transmembrane</keyword>
<name>A0A382TSR8_9ZZZZ</name>